<reference evidence="1 2" key="1">
    <citation type="submission" date="2017-08" db="EMBL/GenBank/DDBJ databases">
        <title>Fine stratification of microbial communities through a metagenomic profile of the photic zone.</title>
        <authorList>
            <person name="Haro-Moreno J.M."/>
            <person name="Lopez-Perez M."/>
            <person name="De La Torre J."/>
            <person name="Picazo A."/>
            <person name="Camacho A."/>
            <person name="Rodriguez-Valera F."/>
        </authorList>
    </citation>
    <scope>NUCLEOTIDE SEQUENCE [LARGE SCALE GENOMIC DNA]</scope>
    <source>
        <strain evidence="1">MED-G24</strain>
    </source>
</reference>
<organism evidence="1 2">
    <name type="scientific">OM182 bacterium MED-G24</name>
    <dbReference type="NCBI Taxonomy" id="1986255"/>
    <lineage>
        <taxon>Bacteria</taxon>
        <taxon>Pseudomonadati</taxon>
        <taxon>Pseudomonadota</taxon>
        <taxon>Gammaproteobacteria</taxon>
        <taxon>OMG group</taxon>
        <taxon>OM182 clade</taxon>
    </lineage>
</organism>
<protein>
    <recommendedName>
        <fullName evidence="3">DUF3108 domain-containing protein</fullName>
    </recommendedName>
</protein>
<comment type="caution">
    <text evidence="1">The sequence shown here is derived from an EMBL/GenBank/DDBJ whole genome shotgun (WGS) entry which is preliminary data.</text>
</comment>
<accession>A0A2A5WUB0</accession>
<evidence type="ECO:0008006" key="3">
    <source>
        <dbReference type="Google" id="ProtNLM"/>
    </source>
</evidence>
<dbReference type="AlphaFoldDB" id="A0A2A5WUB0"/>
<dbReference type="InterPro" id="IPR021457">
    <property type="entry name" value="DUF3108"/>
</dbReference>
<evidence type="ECO:0000313" key="1">
    <source>
        <dbReference type="EMBL" id="PDH40140.1"/>
    </source>
</evidence>
<evidence type="ECO:0000313" key="2">
    <source>
        <dbReference type="Proteomes" id="UP000219327"/>
    </source>
</evidence>
<proteinExistence type="predicted"/>
<sequence>MRLRPVSEEYSQCLPIARFASLWRKAFALSLFMPAFALGCQLPTGEMFQEPVTSVMQVSPLPVTRVADTGPDILTADSGNSVTHPPLERFRATYRANYRGLPIRANGVRELIHEPDGSFRLTTEASAMFISVSEETRFHVQNGRISPLSYLYQRRGLGRNKTVSQRFDKQNAQITHENGVTTTLPDGAYDKLLYQLQMKRDLSDAAAEGRPWPEMNYTVIDGTQPKHYRFRVIGTEEIDTPIGPLMTIKTARVRENSARETTFWLSPEHDFLLVQLQQIEPDGSGFELYLKGLER</sequence>
<dbReference type="Pfam" id="PF11306">
    <property type="entry name" value="DUF3108"/>
    <property type="match status" value="1"/>
</dbReference>
<dbReference type="Proteomes" id="UP000219327">
    <property type="component" value="Unassembled WGS sequence"/>
</dbReference>
<name>A0A2A5WUB0_9GAMM</name>
<gene>
    <name evidence="1" type="ORF">CNE99_04255</name>
</gene>
<dbReference type="EMBL" id="NTKD01000015">
    <property type="protein sequence ID" value="PDH40140.1"/>
    <property type="molecule type" value="Genomic_DNA"/>
</dbReference>